<name>A0AAJ8JQA6_9TREE</name>
<dbReference type="KEGG" id="cdep:91085781"/>
<keyword evidence="1" id="KW-1133">Transmembrane helix</keyword>
<reference evidence="2" key="2">
    <citation type="journal article" date="2022" name="Elife">
        <title>Obligate sexual reproduction of a homothallic fungus closely related to the Cryptococcus pathogenic species complex.</title>
        <authorList>
            <person name="Passer A.R."/>
            <person name="Clancey S.A."/>
            <person name="Shea T."/>
            <person name="David-Palma M."/>
            <person name="Averette A.F."/>
            <person name="Boekhout T."/>
            <person name="Porcel B.M."/>
            <person name="Nowrousian M."/>
            <person name="Cuomo C.A."/>
            <person name="Sun S."/>
            <person name="Heitman J."/>
            <person name="Coelho M.A."/>
        </authorList>
    </citation>
    <scope>NUCLEOTIDE SEQUENCE</scope>
    <source>
        <strain evidence="2">CBS 7841</strain>
    </source>
</reference>
<sequence>MSSNSFSSRPQQLRSVYKTNAGVDPANTSVPRTQAEKYFARVANENIIPNRLHKALGFGGWVLGSACAVYMVLFANFGDREHVFSPMRREYLQMKQSFLTLSPQERKMMGLDGKVDGEGLERQPS</sequence>
<keyword evidence="3" id="KW-1185">Reference proteome</keyword>
<proteinExistence type="predicted"/>
<dbReference type="Proteomes" id="UP000094043">
    <property type="component" value="Chromosome 2"/>
</dbReference>
<keyword evidence="1" id="KW-0812">Transmembrane</keyword>
<reference evidence="2" key="3">
    <citation type="submission" date="2024-01" db="EMBL/GenBank/DDBJ databases">
        <authorList>
            <person name="Coelho M.A."/>
            <person name="David-Palma M."/>
            <person name="Shea T."/>
            <person name="Sun S."/>
            <person name="Cuomo C.A."/>
            <person name="Heitman J."/>
        </authorList>
    </citation>
    <scope>NUCLEOTIDE SEQUENCE</scope>
    <source>
        <strain evidence="2">CBS 7841</strain>
    </source>
</reference>
<keyword evidence="1" id="KW-0472">Membrane</keyword>
<evidence type="ECO:0000313" key="3">
    <source>
        <dbReference type="Proteomes" id="UP000094043"/>
    </source>
</evidence>
<gene>
    <name evidence="2" type="ORF">L203_101568</name>
</gene>
<dbReference type="EMBL" id="CP143785">
    <property type="protein sequence ID" value="WVN86404.1"/>
    <property type="molecule type" value="Genomic_DNA"/>
</dbReference>
<evidence type="ECO:0000256" key="1">
    <source>
        <dbReference type="SAM" id="Phobius"/>
    </source>
</evidence>
<protein>
    <submittedName>
        <fullName evidence="2">Uncharacterized protein</fullName>
    </submittedName>
</protein>
<dbReference type="RefSeq" id="XP_066067104.1">
    <property type="nucleotide sequence ID" value="XM_066211007.1"/>
</dbReference>
<dbReference type="GeneID" id="91085781"/>
<accession>A0AAJ8JQA6</accession>
<reference evidence="2" key="1">
    <citation type="submission" date="2016-06" db="EMBL/GenBank/DDBJ databases">
        <authorList>
            <person name="Cuomo C."/>
            <person name="Litvintseva A."/>
            <person name="Heitman J."/>
            <person name="Chen Y."/>
            <person name="Sun S."/>
            <person name="Springer D."/>
            <person name="Dromer F."/>
            <person name="Young S."/>
            <person name="Zeng Q."/>
            <person name="Chapman S."/>
            <person name="Gujja S."/>
            <person name="Saif S."/>
            <person name="Birren B."/>
        </authorList>
    </citation>
    <scope>NUCLEOTIDE SEQUENCE</scope>
    <source>
        <strain evidence="2">CBS 7841</strain>
    </source>
</reference>
<dbReference type="AlphaFoldDB" id="A0AAJ8JQA6"/>
<organism evidence="2 3">
    <name type="scientific">Cryptococcus depauperatus CBS 7841</name>
    <dbReference type="NCBI Taxonomy" id="1295531"/>
    <lineage>
        <taxon>Eukaryota</taxon>
        <taxon>Fungi</taxon>
        <taxon>Dikarya</taxon>
        <taxon>Basidiomycota</taxon>
        <taxon>Agaricomycotina</taxon>
        <taxon>Tremellomycetes</taxon>
        <taxon>Tremellales</taxon>
        <taxon>Cryptococcaceae</taxon>
        <taxon>Cryptococcus</taxon>
    </lineage>
</organism>
<evidence type="ECO:0000313" key="2">
    <source>
        <dbReference type="EMBL" id="WVN86404.1"/>
    </source>
</evidence>
<feature type="transmembrane region" description="Helical" evidence="1">
    <location>
        <begin position="58"/>
        <end position="78"/>
    </location>
</feature>